<dbReference type="Ensembl" id="ENSPNAT00000009370.2">
    <property type="protein sequence ID" value="ENSPNAP00000003057.2"/>
    <property type="gene ID" value="ENSPNAG00000009512.2"/>
</dbReference>
<evidence type="ECO:0000313" key="2">
    <source>
        <dbReference type="Ensembl" id="ENSPNAP00000003057.2"/>
    </source>
</evidence>
<dbReference type="InterPro" id="IPR040581">
    <property type="entry name" value="Thioredoxin_11"/>
</dbReference>
<dbReference type="GeneTree" id="ENSGT00390000014380"/>
<protein>
    <recommendedName>
        <fullName evidence="1">Fibronectin type-III domain-containing protein</fullName>
    </recommendedName>
</protein>
<dbReference type="Pfam" id="PF24674">
    <property type="entry name" value="MACPF_SNTX"/>
    <property type="match status" value="1"/>
</dbReference>
<dbReference type="AlphaFoldDB" id="A0A3B4BTS8"/>
<dbReference type="SUPFAM" id="SSF49265">
    <property type="entry name" value="Fibronectin type III"/>
    <property type="match status" value="1"/>
</dbReference>
<dbReference type="InterPro" id="IPR048997">
    <property type="entry name" value="Stonustoxin-like_helical"/>
</dbReference>
<dbReference type="InterPro" id="IPR036116">
    <property type="entry name" value="FN3_sf"/>
</dbReference>
<dbReference type="Pfam" id="PF18078">
    <property type="entry name" value="Thioredoxin_11"/>
    <property type="match status" value="1"/>
</dbReference>
<proteinExistence type="predicted"/>
<dbReference type="InterPro" id="IPR013783">
    <property type="entry name" value="Ig-like_fold"/>
</dbReference>
<evidence type="ECO:0000259" key="1">
    <source>
        <dbReference type="PROSITE" id="PS50853"/>
    </source>
</evidence>
<dbReference type="CDD" id="cd00063">
    <property type="entry name" value="FN3"/>
    <property type="match status" value="1"/>
</dbReference>
<name>A0A3B4BTS8_PYGNA</name>
<dbReference type="PANTHER" id="PTHR31594:SF11">
    <property type="entry name" value="NEOVERRUCOTOXIN SUBUNIT ALPHA-LIKE ISOFORM X1-RELATED"/>
    <property type="match status" value="1"/>
</dbReference>
<reference evidence="2" key="2">
    <citation type="submission" date="2025-08" db="UniProtKB">
        <authorList>
            <consortium name="Ensembl"/>
        </authorList>
    </citation>
    <scope>IDENTIFICATION</scope>
</reference>
<dbReference type="Pfam" id="PF21109">
    <property type="entry name" value="Stonustoxin_helical"/>
    <property type="match status" value="1"/>
</dbReference>
<dbReference type="Gene3D" id="2.60.40.10">
    <property type="entry name" value="Immunoglobulins"/>
    <property type="match status" value="1"/>
</dbReference>
<dbReference type="PANTHER" id="PTHR31594">
    <property type="entry name" value="AIG1-TYPE G DOMAIN-CONTAINING PROTEIN"/>
    <property type="match status" value="1"/>
</dbReference>
<dbReference type="PROSITE" id="PS50853">
    <property type="entry name" value="FN3"/>
    <property type="match status" value="1"/>
</dbReference>
<evidence type="ECO:0000313" key="3">
    <source>
        <dbReference type="Proteomes" id="UP001501920"/>
    </source>
</evidence>
<dbReference type="InterPro" id="IPR052090">
    <property type="entry name" value="Cytolytic_pore-forming_toxin"/>
</dbReference>
<reference evidence="2 3" key="1">
    <citation type="submission" date="2020-10" db="EMBL/GenBank/DDBJ databases">
        <title>Pygocentrus nattereri (red-bellied piranha) genome, fPygNat1, primary haplotype.</title>
        <authorList>
            <person name="Myers G."/>
            <person name="Meyer A."/>
            <person name="Karagic N."/>
            <person name="Pippel M."/>
            <person name="Winkler S."/>
            <person name="Tracey A."/>
            <person name="Wood J."/>
            <person name="Formenti G."/>
            <person name="Howe K."/>
            <person name="Fedrigo O."/>
            <person name="Jarvis E.D."/>
        </authorList>
    </citation>
    <scope>NUCLEOTIDE SEQUENCE [LARGE SCALE GENOMIC DNA]</scope>
</reference>
<dbReference type="STRING" id="42514.ENSPNAP00000003057"/>
<keyword evidence="3" id="KW-1185">Reference proteome</keyword>
<feature type="domain" description="Fibronectin type-III" evidence="1">
    <location>
        <begin position="533"/>
        <end position="632"/>
    </location>
</feature>
<sequence>MRDAVSLPALKCRDVAKISLHLWTKTVLPKTIEMAALGRALYPGMLYDCRRDSFIPGVTLWDKQSLSKDLDVHRQPKTDLKFVASDSLRDKTSVLDVSASLKASFLGGLVEVGGSAKYLSDKKSSDRQSRVTMQYSQTTRFEQLTMTQLGKISYPDVFEQKTATHVVTAVLYGGQAFMVFDKAVSEKEDKQEVEGNLRVMVKKIPLFSIEGEGALKMNEYEKKMADNISCTFYGDYELQENPTTYMEALQLYKKLPSLLRQRENDAVPVRVWLHPLARFDSKAAKLEREIGETLVAKVEGLLEELGDAERRCSDLGQNTTISDFQDVRERLKTFQESFGIYKVLLRKALATVLPAIRGGQAQDSSLADILTAHANSPFRASKLKQWLENVNGEVDVLSSYTRELNEVPVITSSAKFNSILFNPTVDTVICFSFTSVKYEDKYLQTITEFLRADPFEKQSTVQKSSDQDIQPWFSNPEISKKMKENLCLFKSFFNANKDKKTTRFVISSISDPSNPGISIRLYKQEKVDDRFQPVSKPPAPSVDIQNKNVILKLQKSPTGVTTRYRVEYGVTQPDASGADGGTWETIDTPDTKETFILSGLQLANQCWVRYRAVSDVGVSEVSESVQFSLQGKVTVPLGKSWVSAEFLTFSLLFL</sequence>
<dbReference type="Proteomes" id="UP001501920">
    <property type="component" value="Chromosome 12"/>
</dbReference>
<reference evidence="2" key="3">
    <citation type="submission" date="2025-09" db="UniProtKB">
        <authorList>
            <consortium name="Ensembl"/>
        </authorList>
    </citation>
    <scope>IDENTIFICATION</scope>
</reference>
<dbReference type="InterPro" id="IPR056072">
    <property type="entry name" value="SNTX_MACPF/CDC-like_dom"/>
</dbReference>
<organism evidence="2 3">
    <name type="scientific">Pygocentrus nattereri</name>
    <name type="common">Red-bellied piranha</name>
    <dbReference type="NCBI Taxonomy" id="42514"/>
    <lineage>
        <taxon>Eukaryota</taxon>
        <taxon>Metazoa</taxon>
        <taxon>Chordata</taxon>
        <taxon>Craniata</taxon>
        <taxon>Vertebrata</taxon>
        <taxon>Euteleostomi</taxon>
        <taxon>Actinopterygii</taxon>
        <taxon>Neopterygii</taxon>
        <taxon>Teleostei</taxon>
        <taxon>Ostariophysi</taxon>
        <taxon>Characiformes</taxon>
        <taxon>Characoidei</taxon>
        <taxon>Pygocentrus</taxon>
    </lineage>
</organism>
<dbReference type="InterPro" id="IPR003961">
    <property type="entry name" value="FN3_dom"/>
</dbReference>
<accession>A0A3B4BTS8</accession>